<evidence type="ECO:0000313" key="2">
    <source>
        <dbReference type="WBParaSite" id="nRc.2.0.1.t09969-RA"/>
    </source>
</evidence>
<reference evidence="2" key="1">
    <citation type="submission" date="2022-11" db="UniProtKB">
        <authorList>
            <consortium name="WormBaseParasite"/>
        </authorList>
    </citation>
    <scope>IDENTIFICATION</scope>
</reference>
<name>A0A915I749_ROMCU</name>
<accession>A0A915I749</accession>
<sequence>MDFNEHLIEAMSLKLSTIPQIQSSETSSMAHILFMSKSRNNRPNESSKKLDNNLKLDQLDEVHSRSAQRFSTELPSFASLFARLVAFDGGGFNEAVDNFVVGGFTIFWLRIFTLMHAELYKNYTEGYDNL</sequence>
<protein>
    <submittedName>
        <fullName evidence="2">Uncharacterized protein</fullName>
    </submittedName>
</protein>
<organism evidence="1 2">
    <name type="scientific">Romanomermis culicivorax</name>
    <name type="common">Nematode worm</name>
    <dbReference type="NCBI Taxonomy" id="13658"/>
    <lineage>
        <taxon>Eukaryota</taxon>
        <taxon>Metazoa</taxon>
        <taxon>Ecdysozoa</taxon>
        <taxon>Nematoda</taxon>
        <taxon>Enoplea</taxon>
        <taxon>Dorylaimia</taxon>
        <taxon>Mermithida</taxon>
        <taxon>Mermithoidea</taxon>
        <taxon>Mermithidae</taxon>
        <taxon>Romanomermis</taxon>
    </lineage>
</organism>
<dbReference type="Proteomes" id="UP000887565">
    <property type="component" value="Unplaced"/>
</dbReference>
<keyword evidence="1" id="KW-1185">Reference proteome</keyword>
<proteinExistence type="predicted"/>
<dbReference type="AlphaFoldDB" id="A0A915I749"/>
<dbReference type="WBParaSite" id="nRc.2.0.1.t09969-RA">
    <property type="protein sequence ID" value="nRc.2.0.1.t09969-RA"/>
    <property type="gene ID" value="nRc.2.0.1.g09969"/>
</dbReference>
<evidence type="ECO:0000313" key="1">
    <source>
        <dbReference type="Proteomes" id="UP000887565"/>
    </source>
</evidence>